<feature type="transmembrane region" description="Helical" evidence="1">
    <location>
        <begin position="30"/>
        <end position="49"/>
    </location>
</feature>
<feature type="transmembrane region" description="Helical" evidence="1">
    <location>
        <begin position="6"/>
        <end position="23"/>
    </location>
</feature>
<keyword evidence="1" id="KW-1133">Transmembrane helix</keyword>
<evidence type="ECO:0000313" key="3">
    <source>
        <dbReference type="Proteomes" id="UP001212189"/>
    </source>
</evidence>
<dbReference type="AlphaFoldDB" id="A0AAE9VN02"/>
<gene>
    <name evidence="2" type="ORF">O6P33_12645</name>
</gene>
<evidence type="ECO:0000256" key="1">
    <source>
        <dbReference type="SAM" id="Phobius"/>
    </source>
</evidence>
<keyword evidence="1" id="KW-0812">Transmembrane</keyword>
<protein>
    <submittedName>
        <fullName evidence="2">Uncharacterized protein</fullName>
    </submittedName>
</protein>
<sequence length="167" mass="19271">MIWHLLAVFIIGLCVGAFAFLLRKLSRNRLPSWLVPVCAGLGMLGYLAYYDYTWFEFKSSQLPAETVVIEQERSNHFFRPWSYVLPAVSSFAVIDNKVRKSQQQGETLVEYIRYEFINDYTERLETQPYVLNCATAQQLAIPQSDSTSSIQVESIARDSLLYKQLCH</sequence>
<dbReference type="Proteomes" id="UP001212189">
    <property type="component" value="Chromosome"/>
</dbReference>
<keyword evidence="3" id="KW-1185">Reference proteome</keyword>
<reference evidence="2 3" key="1">
    <citation type="submission" date="2022-12" db="EMBL/GenBank/DDBJ databases">
        <title>Coexistence and Characterization of a Novel Tigecycline Resistance gene tet(X) variant and blaNDM-1 in a Pseudomonas caeni Isolate of Chicken Origin.</title>
        <authorList>
            <person name="Lu X."/>
            <person name="Zhang L."/>
            <person name="Li R."/>
            <person name="Wang Z."/>
        </authorList>
    </citation>
    <scope>NUCLEOTIDE SEQUENCE [LARGE SCALE GENOMIC DNA]</scope>
    <source>
        <strain evidence="2 3">CE14</strain>
    </source>
</reference>
<proteinExistence type="predicted"/>
<organism evidence="2 3">
    <name type="scientific">Denitrificimonas caeni</name>
    <dbReference type="NCBI Taxonomy" id="521720"/>
    <lineage>
        <taxon>Bacteria</taxon>
        <taxon>Pseudomonadati</taxon>
        <taxon>Pseudomonadota</taxon>
        <taxon>Gammaproteobacteria</taxon>
        <taxon>Pseudomonadales</taxon>
        <taxon>Pseudomonadaceae</taxon>
        <taxon>Denitrificimonas</taxon>
    </lineage>
</organism>
<accession>A0AAE9VN02</accession>
<dbReference type="EMBL" id="CP114976">
    <property type="protein sequence ID" value="WBE25178.1"/>
    <property type="molecule type" value="Genomic_DNA"/>
</dbReference>
<dbReference type="KEGG" id="dce:O6P33_12645"/>
<evidence type="ECO:0000313" key="2">
    <source>
        <dbReference type="EMBL" id="WBE25178.1"/>
    </source>
</evidence>
<dbReference type="RefSeq" id="WP_269818123.1">
    <property type="nucleotide sequence ID" value="NZ_CP114976.1"/>
</dbReference>
<keyword evidence="1" id="KW-0472">Membrane</keyword>
<name>A0AAE9VN02_9GAMM</name>